<evidence type="ECO:0000256" key="1">
    <source>
        <dbReference type="SAM" id="MobiDB-lite"/>
    </source>
</evidence>
<dbReference type="OrthoDB" id="1096728at2759"/>
<comment type="caution">
    <text evidence="3">The sequence shown here is derived from an EMBL/GenBank/DDBJ whole genome shotgun (WGS) entry which is preliminary data.</text>
</comment>
<feature type="compositionally biased region" description="Polar residues" evidence="1">
    <location>
        <begin position="547"/>
        <end position="558"/>
    </location>
</feature>
<evidence type="ECO:0000313" key="4">
    <source>
        <dbReference type="Proteomes" id="UP000653305"/>
    </source>
</evidence>
<feature type="region of interest" description="Disordered" evidence="1">
    <location>
        <begin position="1"/>
        <end position="29"/>
    </location>
</feature>
<feature type="compositionally biased region" description="Basic and acidic residues" evidence="1">
    <location>
        <begin position="733"/>
        <end position="742"/>
    </location>
</feature>
<sequence>MESFDSSPNYMRATSSFDAKKEYSSGGSECDDMISATYSTCGSSVNGPYTPKLNNNGTKHKTTKNKPIKNFRSVKSFRRRAKSRIVHHSPVTISDEDSLVDSSESSPNYLKATSCSQGKKTPFSESPNDKNSSKSKSASLGTSSLKNVRRVLLKKTSFKPKRGLSSYSKVLDDVAVTRATYSSTLRDSKFPEAVELRPRGVESEKNSSVKVCRYHHCSLHGHCRGAHGDPVSQPKRSLYKKRRSLKKQKSVIPTMGPGGKKRNCDEKNDFRKSEIIPIVEQLNQDNKLFGDGYENNIRELDFLEVAFGETSFPERAHKENLEISSKYSLYEQYGYCTRCSCHNGEQVTTSPRRADGDSSSREVVFSIPQKPNEEAGNYISDEKSNNKDCPETPVIYDELTGKNRRFASSSTSRTSSDVNSEEDRDSTPAGDFMVNNETNSPAQESGKLQLSKPRHISMWNLIHQHMSTSLAAEPTNKLLEGAESEIPVVGENSFVAKESMLSGRDLSDPETGSMSNDSENREIELRKMFAIKLVREAIEKILLPEVQDQSSDDQSVTKSKAADKDESNVSSNPIQESLISDTEIKKDEKVIAKKSEKKAPKHWSNLKKWFLLQRFIRELEKVKKLNPKKPHLLPLNPGPEAEKVNLRPLTVDGKKNTEEWMLDYALRQAVGQLAPTQKRKVALLVKAFETVAPTKEDDPQSQSRIPRLKSDESVFKGDTPNSQDVQENVKFNPVEEKTEESGACVQKDHIKMWHMIYQHVVSNIAEKVGNQLLDGDEDDEAEEDNTSLSNNETSEKNHASNNMDSGFTKSDALKLVKEAVDEILVPESQDAKEETQIGEKAEELKPKNWSKLKRLILLKRSIRALEKARKLKAKEHRLVPEMSDREPEKIDLRSQMMDERKKAEQWMVDYAVQHIVTKLTPARKRRVLMLVEAFEAVVPLPEM</sequence>
<feature type="compositionally biased region" description="Basic residues" evidence="1">
    <location>
        <begin position="75"/>
        <end position="87"/>
    </location>
</feature>
<dbReference type="PANTHER" id="PTHR33923">
    <property type="entry name" value="CALMODULIN-BINDING PROTEIN-RELATED"/>
    <property type="match status" value="1"/>
</dbReference>
<feature type="region of interest" description="Disordered" evidence="1">
    <location>
        <begin position="242"/>
        <end position="266"/>
    </location>
</feature>
<dbReference type="InterPro" id="IPR044681">
    <property type="entry name" value="PICBP-like"/>
</dbReference>
<dbReference type="PANTHER" id="PTHR33923:SF3">
    <property type="entry name" value="CALMODULIN BINDING PROTEIN PICBP"/>
    <property type="match status" value="1"/>
</dbReference>
<dbReference type="SMART" id="SM01054">
    <property type="entry name" value="CaM_binding"/>
    <property type="match status" value="2"/>
</dbReference>
<feature type="compositionally biased region" description="Basic and acidic residues" evidence="1">
    <location>
        <begin position="380"/>
        <end position="390"/>
    </location>
</feature>
<feature type="compositionally biased region" description="Polar residues" evidence="1">
    <location>
        <begin position="107"/>
        <end position="119"/>
    </location>
</feature>
<feature type="compositionally biased region" description="Acidic residues" evidence="1">
    <location>
        <begin position="775"/>
        <end position="785"/>
    </location>
</feature>
<feature type="compositionally biased region" description="Polar residues" evidence="1">
    <location>
        <begin position="568"/>
        <end position="578"/>
    </location>
</feature>
<gene>
    <name evidence="3" type="ORF">PHJA_000231200</name>
</gene>
<accession>A0A830B6H2</accession>
<keyword evidence="4" id="KW-1185">Reference proteome</keyword>
<feature type="compositionally biased region" description="Basic residues" evidence="1">
    <location>
        <begin position="58"/>
        <end position="69"/>
    </location>
</feature>
<feature type="compositionally biased region" description="Polar residues" evidence="1">
    <location>
        <begin position="435"/>
        <end position="447"/>
    </location>
</feature>
<feature type="region of interest" description="Disordered" evidence="1">
    <location>
        <begin position="547"/>
        <end position="578"/>
    </location>
</feature>
<feature type="compositionally biased region" description="Low complexity" evidence="1">
    <location>
        <begin position="133"/>
        <end position="142"/>
    </location>
</feature>
<name>A0A830B6H2_9LAMI</name>
<dbReference type="AlphaFoldDB" id="A0A830B6H2"/>
<protein>
    <recommendedName>
        <fullName evidence="2">Calmodulin-binding domain-containing protein</fullName>
    </recommendedName>
</protein>
<dbReference type="EMBL" id="BMAC01000024">
    <property type="protein sequence ID" value="GFP80879.1"/>
    <property type="molecule type" value="Genomic_DNA"/>
</dbReference>
<feature type="compositionally biased region" description="Polar residues" evidence="1">
    <location>
        <begin position="1"/>
        <end position="17"/>
    </location>
</feature>
<reference evidence="3" key="1">
    <citation type="submission" date="2020-07" db="EMBL/GenBank/DDBJ databases">
        <title>Ethylene signaling mediates host invasion by parasitic plants.</title>
        <authorList>
            <person name="Yoshida S."/>
        </authorList>
    </citation>
    <scope>NUCLEOTIDE SEQUENCE</scope>
    <source>
        <strain evidence="3">Okayama</strain>
    </source>
</reference>
<organism evidence="3 4">
    <name type="scientific">Phtheirospermum japonicum</name>
    <dbReference type="NCBI Taxonomy" id="374723"/>
    <lineage>
        <taxon>Eukaryota</taxon>
        <taxon>Viridiplantae</taxon>
        <taxon>Streptophyta</taxon>
        <taxon>Embryophyta</taxon>
        <taxon>Tracheophyta</taxon>
        <taxon>Spermatophyta</taxon>
        <taxon>Magnoliopsida</taxon>
        <taxon>eudicotyledons</taxon>
        <taxon>Gunneridae</taxon>
        <taxon>Pentapetalae</taxon>
        <taxon>asterids</taxon>
        <taxon>lamiids</taxon>
        <taxon>Lamiales</taxon>
        <taxon>Orobanchaceae</taxon>
        <taxon>Orobanchaceae incertae sedis</taxon>
        <taxon>Phtheirospermum</taxon>
    </lineage>
</organism>
<feature type="domain" description="Calmodulin-binding" evidence="2">
    <location>
        <begin position="825"/>
        <end position="939"/>
    </location>
</feature>
<proteinExistence type="predicted"/>
<feature type="region of interest" description="Disordered" evidence="1">
    <location>
        <begin position="370"/>
        <end position="447"/>
    </location>
</feature>
<evidence type="ECO:0000259" key="2">
    <source>
        <dbReference type="SMART" id="SM01054"/>
    </source>
</evidence>
<feature type="region of interest" description="Disordered" evidence="1">
    <location>
        <begin position="693"/>
        <end position="742"/>
    </location>
</feature>
<evidence type="ECO:0000313" key="3">
    <source>
        <dbReference type="EMBL" id="GFP80879.1"/>
    </source>
</evidence>
<dbReference type="GO" id="GO:0005516">
    <property type="term" value="F:calmodulin binding"/>
    <property type="evidence" value="ECO:0007669"/>
    <property type="project" value="InterPro"/>
</dbReference>
<feature type="region of interest" description="Disordered" evidence="1">
    <location>
        <begin position="45"/>
        <end position="142"/>
    </location>
</feature>
<dbReference type="InterPro" id="IPR012417">
    <property type="entry name" value="CaM-bd_dom_pln"/>
</dbReference>
<feature type="region of interest" description="Disordered" evidence="1">
    <location>
        <begin position="775"/>
        <end position="807"/>
    </location>
</feature>
<dbReference type="Proteomes" id="UP000653305">
    <property type="component" value="Unassembled WGS sequence"/>
</dbReference>
<dbReference type="Pfam" id="PF07839">
    <property type="entry name" value="CaM_binding"/>
    <property type="match status" value="2"/>
</dbReference>
<feature type="region of interest" description="Disordered" evidence="1">
    <location>
        <begin position="500"/>
        <end position="519"/>
    </location>
</feature>
<feature type="domain" description="Calmodulin-binding" evidence="2">
    <location>
        <begin position="579"/>
        <end position="693"/>
    </location>
</feature>